<reference evidence="1 2" key="1">
    <citation type="submission" date="2018-02" db="EMBL/GenBank/DDBJ databases">
        <title>Insights into the biology of acidophilic members of the Acidiferrobacteraceae family derived from comparative genomic analyses.</title>
        <authorList>
            <person name="Issotta F."/>
            <person name="Thyssen C."/>
            <person name="Mena C."/>
            <person name="Moya A."/>
            <person name="Bellenberg S."/>
            <person name="Sproer C."/>
            <person name="Covarrubias P.C."/>
            <person name="Sand W."/>
            <person name="Quatrini R."/>
            <person name="Vera M."/>
        </authorList>
    </citation>
    <scope>NUCLEOTIDE SEQUENCE [LARGE SCALE GENOMIC DNA]</scope>
    <source>
        <strain evidence="2">m-1</strain>
    </source>
</reference>
<dbReference type="AlphaFoldDB" id="A0A1C2FZW8"/>
<dbReference type="Proteomes" id="UP000253250">
    <property type="component" value="Unassembled WGS sequence"/>
</dbReference>
<evidence type="ECO:0000313" key="2">
    <source>
        <dbReference type="Proteomes" id="UP000253250"/>
    </source>
</evidence>
<accession>A0A1C2FZW8</accession>
<proteinExistence type="predicted"/>
<keyword evidence="2" id="KW-1185">Reference proteome</keyword>
<evidence type="ECO:0000313" key="1">
    <source>
        <dbReference type="EMBL" id="RCN59421.1"/>
    </source>
</evidence>
<gene>
    <name evidence="1" type="ORF">C4900_06950</name>
</gene>
<organism evidence="1 2">
    <name type="scientific">Acidiferrobacter thiooxydans</name>
    <dbReference type="NCBI Taxonomy" id="163359"/>
    <lineage>
        <taxon>Bacteria</taxon>
        <taxon>Pseudomonadati</taxon>
        <taxon>Pseudomonadota</taxon>
        <taxon>Gammaproteobacteria</taxon>
        <taxon>Acidiferrobacterales</taxon>
        <taxon>Acidiferrobacteraceae</taxon>
        <taxon>Acidiferrobacter</taxon>
    </lineage>
</organism>
<comment type="caution">
    <text evidence="1">The sequence shown here is derived from an EMBL/GenBank/DDBJ whole genome shotgun (WGS) entry which is preliminary data.</text>
</comment>
<protein>
    <submittedName>
        <fullName evidence="1">Uncharacterized protein</fullName>
    </submittedName>
</protein>
<dbReference type="EMBL" id="PSYR01000001">
    <property type="protein sequence ID" value="RCN59421.1"/>
    <property type="molecule type" value="Genomic_DNA"/>
</dbReference>
<sequence>MPGDGRDEPPAAWDAGGAEPSSSVSTYRPWRIVQRQRHGAQDMTQRRRRAGAAILPVNRKDRRWVAATADGRAAPT</sequence>
<name>A0A1C2FZW8_9GAMM</name>